<feature type="non-terminal residue" evidence="2">
    <location>
        <position position="111"/>
    </location>
</feature>
<gene>
    <name evidence="2" type="ORF">RFULGI_LOCUS15860</name>
</gene>
<evidence type="ECO:0000256" key="1">
    <source>
        <dbReference type="SAM" id="MobiDB-lite"/>
    </source>
</evidence>
<dbReference type="OrthoDB" id="2482139at2759"/>
<comment type="caution">
    <text evidence="2">The sequence shown here is derived from an EMBL/GenBank/DDBJ whole genome shotgun (WGS) entry which is preliminary data.</text>
</comment>
<sequence>NLSSKKTLSDENNEYNNNHTTNSTLSGDSNEYDNVTGGMPSKNNSGTSKLSKPNLKDLQLIPINKVPGKNQKFISMLIKDQLPINIWEGTGFIEFLAEFDPNYRLPCERHC</sequence>
<proteinExistence type="predicted"/>
<accession>A0A9N9JGK4</accession>
<reference evidence="2" key="1">
    <citation type="submission" date="2021-06" db="EMBL/GenBank/DDBJ databases">
        <authorList>
            <person name="Kallberg Y."/>
            <person name="Tangrot J."/>
            <person name="Rosling A."/>
        </authorList>
    </citation>
    <scope>NUCLEOTIDE SEQUENCE</scope>
    <source>
        <strain evidence="2">IN212</strain>
    </source>
</reference>
<feature type="region of interest" description="Disordered" evidence="1">
    <location>
        <begin position="1"/>
        <end position="54"/>
    </location>
</feature>
<dbReference type="Proteomes" id="UP000789396">
    <property type="component" value="Unassembled WGS sequence"/>
</dbReference>
<feature type="compositionally biased region" description="Polar residues" evidence="1">
    <location>
        <begin position="23"/>
        <end position="33"/>
    </location>
</feature>
<name>A0A9N9JGK4_9GLOM</name>
<dbReference type="AlphaFoldDB" id="A0A9N9JGK4"/>
<feature type="compositionally biased region" description="Polar residues" evidence="1">
    <location>
        <begin position="41"/>
        <end position="51"/>
    </location>
</feature>
<dbReference type="EMBL" id="CAJVPZ010053095">
    <property type="protein sequence ID" value="CAG8781387.1"/>
    <property type="molecule type" value="Genomic_DNA"/>
</dbReference>
<keyword evidence="3" id="KW-1185">Reference proteome</keyword>
<protein>
    <submittedName>
        <fullName evidence="2">9790_t:CDS:1</fullName>
    </submittedName>
</protein>
<evidence type="ECO:0000313" key="3">
    <source>
        <dbReference type="Proteomes" id="UP000789396"/>
    </source>
</evidence>
<dbReference type="SUPFAM" id="SSF140996">
    <property type="entry name" value="Hermes dimerisation domain"/>
    <property type="match status" value="1"/>
</dbReference>
<evidence type="ECO:0000313" key="2">
    <source>
        <dbReference type="EMBL" id="CAG8781387.1"/>
    </source>
</evidence>
<organism evidence="2 3">
    <name type="scientific">Racocetra fulgida</name>
    <dbReference type="NCBI Taxonomy" id="60492"/>
    <lineage>
        <taxon>Eukaryota</taxon>
        <taxon>Fungi</taxon>
        <taxon>Fungi incertae sedis</taxon>
        <taxon>Mucoromycota</taxon>
        <taxon>Glomeromycotina</taxon>
        <taxon>Glomeromycetes</taxon>
        <taxon>Diversisporales</taxon>
        <taxon>Gigasporaceae</taxon>
        <taxon>Racocetra</taxon>
    </lineage>
</organism>